<feature type="compositionally biased region" description="Low complexity" evidence="1">
    <location>
        <begin position="854"/>
        <end position="864"/>
    </location>
</feature>
<dbReference type="AlphaFoldDB" id="A0A6V8HP63"/>
<organism evidence="3 4">
    <name type="scientific">Talaromyces pinophilus</name>
    <name type="common">Penicillium pinophilum</name>
    <dbReference type="NCBI Taxonomy" id="128442"/>
    <lineage>
        <taxon>Eukaryota</taxon>
        <taxon>Fungi</taxon>
        <taxon>Dikarya</taxon>
        <taxon>Ascomycota</taxon>
        <taxon>Pezizomycotina</taxon>
        <taxon>Eurotiomycetes</taxon>
        <taxon>Eurotiomycetidae</taxon>
        <taxon>Eurotiales</taxon>
        <taxon>Trichocomaceae</taxon>
        <taxon>Talaromyces</taxon>
        <taxon>Talaromyces sect. Talaromyces</taxon>
    </lineage>
</organism>
<comment type="caution">
    <text evidence="3">The sequence shown here is derived from an EMBL/GenBank/DDBJ whole genome shotgun (WGS) entry which is preliminary data.</text>
</comment>
<accession>A0A6V8HP63</accession>
<feature type="compositionally biased region" description="Basic and acidic residues" evidence="1">
    <location>
        <begin position="256"/>
        <end position="267"/>
    </location>
</feature>
<evidence type="ECO:0000313" key="3">
    <source>
        <dbReference type="EMBL" id="GAM43725.1"/>
    </source>
</evidence>
<feature type="transmembrane region" description="Helical" evidence="2">
    <location>
        <begin position="594"/>
        <end position="613"/>
    </location>
</feature>
<feature type="compositionally biased region" description="Low complexity" evidence="1">
    <location>
        <begin position="905"/>
        <end position="915"/>
    </location>
</feature>
<sequence length="995" mass="112942">MSSEDANAPAWHIQASAPPLTVTASSSPTEHRNINVRRTQVDDSDGEKNSSRDASQSRISDHIEIPKDDTKHDPKDGDGHRRHYADRNRRNARLLQGPSLKWHKEYSDLDQEAGRVLMIDFARSDKSRSHIRKVSAQEIFHLQGLRRFYRSQSDPEPAMRVIHVQNADWAIPFLMRKFNIAARHPHGSGSGGDGAGDFGRYLRYKNPELRGGRPFLAGRTWKVAYDPWRGVNKTSFGVDYMKSFRRRSTTGGGRGAESDGDRDRRGRDRMMQLNDFDDNDEPICAHDVYVQRLSCYIQHKQAPSENRLSRDDLPLRKHFYPPDVYGEEDDDDDTVNGIPKDKLEQHKQQRLRHLDNGNVIIIFDNSSSGNIDDTLIPARRDLECRWRRLPFHLAFESRDPVDDDDAKLALNCSKAILSDIFRAVVLTWDTFLDHAVTHMTILEDKVYERPDDESRAPELWANSSAWLKVEKLVNVHGSVMQEMRARLHELTEDVDSEDNWLEDSPADFERLTNLITEDLTKPTESLISLLYQNVENTDESSVALELDYIYIPPPDVYRRLFWYAPLSEPDRTRRKTDDIGMNVDTFSTNPSIKWYFIAAIPFMFGVLTFYFLMKRGSSDSRRRSPRERLMYETFFQEMAAQNPTLWSRNGPRDYVRIEGRFARLKWGLIKYWLRPVDLVAATTTATSTTATTATTTAPIVRDAEDAISDGVRSALIGSGDGLSTLSRLQRYLSRRWTRQIANHVTATEDTEMGLISMNDDEFEDLAVASGDERLSGDHYSIGEGLSEVAEILSAVAVPRAGRPGLWKMGSGEDHEHEREHEHDREDHDRNDGEGHGRRNVHLTVPVTGGKGLWTSTATATSASSTDDHDHDHENDIDADDIRTTEIPNPVIAAAITRERARQQRLRSSSSPSPSGRGRGNRARGGSGSSGGGGGSGRNSDRMLVEEEDAEWLNERGRKGKDWLWRFGSSDDDKDKDKDKDKDNKEGRRSGSEGRK</sequence>
<feature type="compositionally biased region" description="Gly residues" evidence="1">
    <location>
        <begin position="922"/>
        <end position="936"/>
    </location>
</feature>
<dbReference type="Proteomes" id="UP000053095">
    <property type="component" value="Unassembled WGS sequence"/>
</dbReference>
<gene>
    <name evidence="3" type="ORF">TCE0_060f18769</name>
</gene>
<protein>
    <submittedName>
        <fullName evidence="3">Uncharacterized protein</fullName>
    </submittedName>
</protein>
<evidence type="ECO:0000256" key="1">
    <source>
        <dbReference type="SAM" id="MobiDB-lite"/>
    </source>
</evidence>
<evidence type="ECO:0000313" key="4">
    <source>
        <dbReference type="Proteomes" id="UP000053095"/>
    </source>
</evidence>
<feature type="region of interest" description="Disordered" evidence="1">
    <location>
        <begin position="1"/>
        <end position="96"/>
    </location>
</feature>
<evidence type="ECO:0000256" key="2">
    <source>
        <dbReference type="SAM" id="Phobius"/>
    </source>
</evidence>
<reference evidence="4" key="1">
    <citation type="journal article" date="2015" name="Genome Announc.">
        <title>Draft genome sequence of Talaromyces cellulolyticus strain Y-94, a source of lignocellulosic biomass-degrading enzymes.</title>
        <authorList>
            <person name="Fujii T."/>
            <person name="Koike H."/>
            <person name="Sawayama S."/>
            <person name="Yano S."/>
            <person name="Inoue H."/>
        </authorList>
    </citation>
    <scope>NUCLEOTIDE SEQUENCE [LARGE SCALE GENOMIC DNA]</scope>
    <source>
        <strain evidence="4">Y-94</strain>
    </source>
</reference>
<keyword evidence="2" id="KW-1133">Transmembrane helix</keyword>
<feature type="compositionally biased region" description="Basic and acidic residues" evidence="1">
    <location>
        <begin position="59"/>
        <end position="89"/>
    </location>
</feature>
<keyword evidence="2" id="KW-0812">Transmembrane</keyword>
<feature type="region of interest" description="Disordered" evidence="1">
    <location>
        <begin position="802"/>
        <end position="995"/>
    </location>
</feature>
<proteinExistence type="predicted"/>
<keyword evidence="4" id="KW-1185">Reference proteome</keyword>
<keyword evidence="2" id="KW-0472">Membrane</keyword>
<feature type="compositionally biased region" description="Basic and acidic residues" evidence="1">
    <location>
        <begin position="810"/>
        <end position="836"/>
    </location>
</feature>
<name>A0A6V8HP63_TALPI</name>
<feature type="region of interest" description="Disordered" evidence="1">
    <location>
        <begin position="247"/>
        <end position="267"/>
    </location>
</feature>
<dbReference type="EMBL" id="DF933856">
    <property type="protein sequence ID" value="GAM43725.1"/>
    <property type="molecule type" value="Genomic_DNA"/>
</dbReference>
<feature type="compositionally biased region" description="Basic and acidic residues" evidence="1">
    <location>
        <begin position="865"/>
        <end position="883"/>
    </location>
</feature>
<feature type="compositionally biased region" description="Basic and acidic residues" evidence="1">
    <location>
        <begin position="952"/>
        <end position="995"/>
    </location>
</feature>